<evidence type="ECO:0000256" key="5">
    <source>
        <dbReference type="SAM" id="MobiDB-lite"/>
    </source>
</evidence>
<dbReference type="SUPFAM" id="SSF103473">
    <property type="entry name" value="MFS general substrate transporter"/>
    <property type="match status" value="1"/>
</dbReference>
<reference evidence="8" key="1">
    <citation type="journal article" date="2021" name="Sci. Adv.">
        <title>The American lobster genome reveals insights on longevity, neural, and immune adaptations.</title>
        <authorList>
            <person name="Polinski J.M."/>
            <person name="Zimin A.V."/>
            <person name="Clark K.F."/>
            <person name="Kohn A.B."/>
            <person name="Sadowski N."/>
            <person name="Timp W."/>
            <person name="Ptitsyn A."/>
            <person name="Khanna P."/>
            <person name="Romanova D.Y."/>
            <person name="Williams P."/>
            <person name="Greenwood S.J."/>
            <person name="Moroz L.L."/>
            <person name="Walt D.R."/>
            <person name="Bodnar A.G."/>
        </authorList>
    </citation>
    <scope>NUCLEOTIDE SEQUENCE</scope>
    <source>
        <strain evidence="8">GMGI-L3</strain>
    </source>
</reference>
<dbReference type="Proteomes" id="UP000747542">
    <property type="component" value="Unassembled WGS sequence"/>
</dbReference>
<keyword evidence="9" id="KW-1185">Reference proteome</keyword>
<evidence type="ECO:0000259" key="7">
    <source>
        <dbReference type="PROSITE" id="PS50850"/>
    </source>
</evidence>
<dbReference type="AlphaFoldDB" id="A0A8J5JGI5"/>
<proteinExistence type="predicted"/>
<dbReference type="InterPro" id="IPR020846">
    <property type="entry name" value="MFS_dom"/>
</dbReference>
<dbReference type="EMBL" id="JAHLQT010037514">
    <property type="protein sequence ID" value="KAG7157290.1"/>
    <property type="molecule type" value="Genomic_DNA"/>
</dbReference>
<evidence type="ECO:0000313" key="9">
    <source>
        <dbReference type="Proteomes" id="UP000747542"/>
    </source>
</evidence>
<dbReference type="Pfam" id="PF00083">
    <property type="entry name" value="Sugar_tr"/>
    <property type="match status" value="1"/>
</dbReference>
<feature type="compositionally biased region" description="Low complexity" evidence="5">
    <location>
        <begin position="1"/>
        <end position="18"/>
    </location>
</feature>
<sequence length="520" mass="56899">MLHNASPHHVPHPSSSRPQTADSDNLTDQDLNASPRKDSHHLDVLKVDELPEQEVKGLDGLLDRLGAGKWTMYCSVVVAIWYGFLSFQAMAGAFMAPHVNHTCMATSGVHPLSPDLPHDLGLPSSTSGALTVNEFPAANITGLVHEAIDVVAVYGRGWLFKMAVVIYALIATGLSWAPNISSVLTARFFLGAMHMISLQAGFVLVMESCSSHLRPVLGIMVALPWALGIALYGVFGYFVREWRNLQLLISLPGILIFPAIWAARWKGESLPSALVLEKIMSDLYVQSEEEDEAASRWSVKHRLQQWLLKNVFIIVRTRHLRTMTLTLCLDFFTVSLVYYGLALGAVNLSVNPYFYMLLSGMMEIPPYLLMGPLLARLGRKAPAIVSFLITGLVLLGLPFIPPDMIWVKMTLALTGKFFITAVFEELFLYSSEIFPTEVRNQGLGLGLLASRLGSIVSPFINDVLAPVVPWSTYVVFASLSLGASAATCLLPETKGSKMPDLVSSMENQTTVSVPSDKPAC</sequence>
<feature type="region of interest" description="Disordered" evidence="5">
    <location>
        <begin position="1"/>
        <end position="44"/>
    </location>
</feature>
<feature type="transmembrane region" description="Helical" evidence="6">
    <location>
        <begin position="217"/>
        <end position="239"/>
    </location>
</feature>
<protein>
    <submittedName>
        <fullName evidence="8">Organic cation transporter protein-like 3</fullName>
    </submittedName>
</protein>
<feature type="transmembrane region" description="Helical" evidence="6">
    <location>
        <begin position="353"/>
        <end position="374"/>
    </location>
</feature>
<evidence type="ECO:0000256" key="3">
    <source>
        <dbReference type="ARBA" id="ARBA00022989"/>
    </source>
</evidence>
<keyword evidence="4 6" id="KW-0472">Membrane</keyword>
<feature type="transmembrane region" description="Helical" evidence="6">
    <location>
        <begin position="158"/>
        <end position="178"/>
    </location>
</feature>
<evidence type="ECO:0000313" key="8">
    <source>
        <dbReference type="EMBL" id="KAG7157290.1"/>
    </source>
</evidence>
<feature type="transmembrane region" description="Helical" evidence="6">
    <location>
        <begin position="322"/>
        <end position="341"/>
    </location>
</feature>
<dbReference type="InterPro" id="IPR036259">
    <property type="entry name" value="MFS_trans_sf"/>
</dbReference>
<feature type="transmembrane region" description="Helical" evidence="6">
    <location>
        <begin position="70"/>
        <end position="94"/>
    </location>
</feature>
<gene>
    <name evidence="8" type="primary">Orct-L3</name>
    <name evidence="8" type="ORF">Hamer_G005689</name>
</gene>
<feature type="compositionally biased region" description="Polar residues" evidence="5">
    <location>
        <begin position="19"/>
        <end position="32"/>
    </location>
</feature>
<feature type="transmembrane region" description="Helical" evidence="6">
    <location>
        <begin position="381"/>
        <end position="400"/>
    </location>
</feature>
<organism evidence="8 9">
    <name type="scientific">Homarus americanus</name>
    <name type="common">American lobster</name>
    <dbReference type="NCBI Taxonomy" id="6706"/>
    <lineage>
        <taxon>Eukaryota</taxon>
        <taxon>Metazoa</taxon>
        <taxon>Ecdysozoa</taxon>
        <taxon>Arthropoda</taxon>
        <taxon>Crustacea</taxon>
        <taxon>Multicrustacea</taxon>
        <taxon>Malacostraca</taxon>
        <taxon>Eumalacostraca</taxon>
        <taxon>Eucarida</taxon>
        <taxon>Decapoda</taxon>
        <taxon>Pleocyemata</taxon>
        <taxon>Astacidea</taxon>
        <taxon>Nephropoidea</taxon>
        <taxon>Nephropidae</taxon>
        <taxon>Homarus</taxon>
    </lineage>
</organism>
<keyword evidence="3 6" id="KW-1133">Transmembrane helix</keyword>
<feature type="compositionally biased region" description="Basic and acidic residues" evidence="5">
    <location>
        <begin position="35"/>
        <end position="44"/>
    </location>
</feature>
<evidence type="ECO:0000256" key="6">
    <source>
        <dbReference type="SAM" id="Phobius"/>
    </source>
</evidence>
<name>A0A8J5JGI5_HOMAM</name>
<evidence type="ECO:0000256" key="1">
    <source>
        <dbReference type="ARBA" id="ARBA00004141"/>
    </source>
</evidence>
<dbReference type="InterPro" id="IPR005828">
    <property type="entry name" value="MFS_sugar_transport-like"/>
</dbReference>
<keyword evidence="2 6" id="KW-0812">Transmembrane</keyword>
<dbReference type="GO" id="GO:0022857">
    <property type="term" value="F:transmembrane transporter activity"/>
    <property type="evidence" value="ECO:0007669"/>
    <property type="project" value="InterPro"/>
</dbReference>
<feature type="transmembrane region" description="Helical" evidence="6">
    <location>
        <begin position="184"/>
        <end position="205"/>
    </location>
</feature>
<comment type="subcellular location">
    <subcellularLocation>
        <location evidence="1">Membrane</location>
        <topology evidence="1">Multi-pass membrane protein</topology>
    </subcellularLocation>
</comment>
<dbReference type="Gene3D" id="1.20.1250.20">
    <property type="entry name" value="MFS general substrate transporter like domains"/>
    <property type="match status" value="1"/>
</dbReference>
<evidence type="ECO:0000256" key="2">
    <source>
        <dbReference type="ARBA" id="ARBA00022692"/>
    </source>
</evidence>
<comment type="caution">
    <text evidence="8">The sequence shown here is derived from an EMBL/GenBank/DDBJ whole genome shotgun (WGS) entry which is preliminary data.</text>
</comment>
<dbReference type="PANTHER" id="PTHR24064">
    <property type="entry name" value="SOLUTE CARRIER FAMILY 22 MEMBER"/>
    <property type="match status" value="1"/>
</dbReference>
<accession>A0A8J5JGI5</accession>
<dbReference type="GO" id="GO:0016020">
    <property type="term" value="C:membrane"/>
    <property type="evidence" value="ECO:0007669"/>
    <property type="project" value="UniProtKB-SubCell"/>
</dbReference>
<dbReference type="PROSITE" id="PS50850">
    <property type="entry name" value="MFS"/>
    <property type="match status" value="1"/>
</dbReference>
<evidence type="ECO:0000256" key="4">
    <source>
        <dbReference type="ARBA" id="ARBA00023136"/>
    </source>
</evidence>
<feature type="domain" description="Major facilitator superfamily (MFS) profile" evidence="7">
    <location>
        <begin position="76"/>
        <end position="495"/>
    </location>
</feature>